<dbReference type="Proteomes" id="UP000029665">
    <property type="component" value="Unassembled WGS sequence"/>
</dbReference>
<feature type="compositionally biased region" description="Acidic residues" evidence="1">
    <location>
        <begin position="288"/>
        <end position="297"/>
    </location>
</feature>
<proteinExistence type="predicted"/>
<organism evidence="2 3">
    <name type="scientific">Pycnoporus cinnabarinus</name>
    <name type="common">Cinnabar-red polypore</name>
    <name type="synonym">Trametes cinnabarina</name>
    <dbReference type="NCBI Taxonomy" id="5643"/>
    <lineage>
        <taxon>Eukaryota</taxon>
        <taxon>Fungi</taxon>
        <taxon>Dikarya</taxon>
        <taxon>Basidiomycota</taxon>
        <taxon>Agaricomycotina</taxon>
        <taxon>Agaricomycetes</taxon>
        <taxon>Polyporales</taxon>
        <taxon>Polyporaceae</taxon>
        <taxon>Trametes</taxon>
    </lineage>
</organism>
<dbReference type="EMBL" id="CCBP010000620">
    <property type="protein sequence ID" value="CDO78055.1"/>
    <property type="molecule type" value="Genomic_DNA"/>
</dbReference>
<feature type="non-terminal residue" evidence="2">
    <location>
        <position position="318"/>
    </location>
</feature>
<feature type="compositionally biased region" description="Low complexity" evidence="1">
    <location>
        <begin position="12"/>
        <end position="26"/>
    </location>
</feature>
<feature type="non-terminal residue" evidence="2">
    <location>
        <position position="1"/>
    </location>
</feature>
<evidence type="ECO:0000256" key="1">
    <source>
        <dbReference type="SAM" id="MobiDB-lite"/>
    </source>
</evidence>
<gene>
    <name evidence="2" type="ORF">BN946_scf184453.g1</name>
</gene>
<dbReference type="HOGENOM" id="CLU_875924_0_0_1"/>
<accession>A0A060SUI3</accession>
<dbReference type="AlphaFoldDB" id="A0A060SUI3"/>
<feature type="region of interest" description="Disordered" evidence="1">
    <location>
        <begin position="143"/>
        <end position="318"/>
    </location>
</feature>
<keyword evidence="3" id="KW-1185">Reference proteome</keyword>
<feature type="compositionally biased region" description="Low complexity" evidence="1">
    <location>
        <begin position="202"/>
        <end position="216"/>
    </location>
</feature>
<feature type="compositionally biased region" description="Basic residues" evidence="1">
    <location>
        <begin position="307"/>
        <end position="318"/>
    </location>
</feature>
<protein>
    <submittedName>
        <fullName evidence="2">Uncharacterized protein</fullName>
    </submittedName>
</protein>
<sequence>RTLSSVELGYPSSSAGGAQSSMSMASSPERSVYDWRTWMPSTPVVAPTASVPPAPREGVPHIVTTSREAERIHLLAYLSDLLNDRAQVESTLHSALAAGLDASSERDSLEVINARIELAREAIQHVNDAIQGRDQPMEADDYGLQEGEEKPTGEGSRGPSREPSRQSSLSHHTSAASAMSTPPWRERTVHPDSRAPTTSPQASSSRSHPTRHSTSAMPPPTAMGALSSQRSGGVERLRYGAAAAPTASHQQPQPPAAGPSHLGASTSQAVQAAPTWTVATPLWTTSESESEQIDELQSDTPSVAPRGRTRNVGRGSRR</sequence>
<evidence type="ECO:0000313" key="2">
    <source>
        <dbReference type="EMBL" id="CDO78055.1"/>
    </source>
</evidence>
<feature type="region of interest" description="Disordered" evidence="1">
    <location>
        <begin position="1"/>
        <end position="26"/>
    </location>
</feature>
<name>A0A060SUI3_PYCCI</name>
<feature type="compositionally biased region" description="Basic and acidic residues" evidence="1">
    <location>
        <begin position="184"/>
        <end position="193"/>
    </location>
</feature>
<feature type="compositionally biased region" description="Low complexity" evidence="1">
    <location>
        <begin position="167"/>
        <end position="181"/>
    </location>
</feature>
<dbReference type="OrthoDB" id="2761770at2759"/>
<comment type="caution">
    <text evidence="2">The sequence shown here is derived from an EMBL/GenBank/DDBJ whole genome shotgun (WGS) entry which is preliminary data.</text>
</comment>
<reference evidence="2" key="1">
    <citation type="submission" date="2014-01" db="EMBL/GenBank/DDBJ databases">
        <title>The genome of the white-rot fungus Pycnoporus cinnabarinus: a basidiomycete model with a versatile arsenal for lignocellulosic biomass breakdown.</title>
        <authorList>
            <person name="Levasseur A."/>
            <person name="Lomascolo A."/>
            <person name="Ruiz-Duenas F.J."/>
            <person name="Uzan E."/>
            <person name="Piumi F."/>
            <person name="Kues U."/>
            <person name="Ram A.F.J."/>
            <person name="Murat C."/>
            <person name="Haon M."/>
            <person name="Benoit I."/>
            <person name="Arfi Y."/>
            <person name="Chevret D."/>
            <person name="Drula E."/>
            <person name="Kwon M.J."/>
            <person name="Gouret P."/>
            <person name="Lesage-Meessen L."/>
            <person name="Lombard V."/>
            <person name="Mariette J."/>
            <person name="Noirot C."/>
            <person name="Park J."/>
            <person name="Patyshakuliyeva A."/>
            <person name="Wieneger R.A.B."/>
            <person name="Wosten H.A.B."/>
            <person name="Martin F."/>
            <person name="Coutinho P.M."/>
            <person name="de Vries R."/>
            <person name="Martinez A.T."/>
            <person name="Klopp C."/>
            <person name="Pontarotti P."/>
            <person name="Henrissat B."/>
            <person name="Record E."/>
        </authorList>
    </citation>
    <scope>NUCLEOTIDE SEQUENCE [LARGE SCALE GENOMIC DNA]</scope>
    <source>
        <strain evidence="2">BRFM137</strain>
    </source>
</reference>
<evidence type="ECO:0000313" key="3">
    <source>
        <dbReference type="Proteomes" id="UP000029665"/>
    </source>
</evidence>